<keyword evidence="9" id="KW-0234">DNA repair</keyword>
<keyword evidence="12" id="KW-1185">Reference proteome</keyword>
<evidence type="ECO:0000256" key="3">
    <source>
        <dbReference type="ARBA" id="ARBA00020170"/>
    </source>
</evidence>
<keyword evidence="9" id="KW-0227">DNA damage</keyword>
<keyword evidence="5 9" id="KW-0235">DNA replication</keyword>
<dbReference type="PANTHER" id="PTHR32182:SF0">
    <property type="entry name" value="DNA REPLICATION AND REPAIR PROTEIN RECF"/>
    <property type="match status" value="1"/>
</dbReference>
<keyword evidence="8 9" id="KW-0238">DNA-binding</keyword>
<dbReference type="InterPro" id="IPR001238">
    <property type="entry name" value="DNA-binding_RecF"/>
</dbReference>
<reference evidence="11 12" key="1">
    <citation type="submission" date="2019-07" db="EMBL/GenBank/DDBJ databases">
        <authorList>
            <person name="Yang M."/>
            <person name="Zhao D."/>
            <person name="Xiang H."/>
        </authorList>
    </citation>
    <scope>NUCLEOTIDE SEQUENCE [LARGE SCALE GENOMIC DNA]</scope>
    <source>
        <strain evidence="11 12">IM1326</strain>
    </source>
</reference>
<comment type="similarity">
    <text evidence="2 9">Belongs to the RecF family.</text>
</comment>
<dbReference type="SUPFAM" id="SSF52540">
    <property type="entry name" value="P-loop containing nucleoside triphosphate hydrolases"/>
    <property type="match status" value="1"/>
</dbReference>
<dbReference type="GO" id="GO:0009432">
    <property type="term" value="P:SOS response"/>
    <property type="evidence" value="ECO:0007669"/>
    <property type="project" value="UniProtKB-UniRule"/>
</dbReference>
<dbReference type="GO" id="GO:0006260">
    <property type="term" value="P:DNA replication"/>
    <property type="evidence" value="ECO:0007669"/>
    <property type="project" value="UniProtKB-UniRule"/>
</dbReference>
<dbReference type="RefSeq" id="WP_143235739.1">
    <property type="nucleotide sequence ID" value="NZ_VJWL01000002.1"/>
</dbReference>
<dbReference type="HAMAP" id="MF_00365">
    <property type="entry name" value="RecF"/>
    <property type="match status" value="1"/>
</dbReference>
<dbReference type="GO" id="GO:0005524">
    <property type="term" value="F:ATP binding"/>
    <property type="evidence" value="ECO:0007669"/>
    <property type="project" value="UniProtKB-UniRule"/>
</dbReference>
<dbReference type="NCBIfam" id="TIGR00611">
    <property type="entry name" value="recf"/>
    <property type="match status" value="1"/>
</dbReference>
<dbReference type="GO" id="GO:0006302">
    <property type="term" value="P:double-strand break repair"/>
    <property type="evidence" value="ECO:0007669"/>
    <property type="project" value="TreeGrafter"/>
</dbReference>
<evidence type="ECO:0000259" key="10">
    <source>
        <dbReference type="Pfam" id="PF02463"/>
    </source>
</evidence>
<feature type="binding site" evidence="9">
    <location>
        <begin position="30"/>
        <end position="37"/>
    </location>
    <ligand>
        <name>ATP</name>
        <dbReference type="ChEBI" id="CHEBI:30616"/>
    </ligand>
</feature>
<dbReference type="GO" id="GO:0000731">
    <property type="term" value="P:DNA synthesis involved in DNA repair"/>
    <property type="evidence" value="ECO:0007669"/>
    <property type="project" value="TreeGrafter"/>
</dbReference>
<dbReference type="InterPro" id="IPR003395">
    <property type="entry name" value="RecF/RecN/SMC_N"/>
</dbReference>
<dbReference type="Pfam" id="PF02463">
    <property type="entry name" value="SMC_N"/>
    <property type="match status" value="1"/>
</dbReference>
<dbReference type="Gene3D" id="1.20.1050.90">
    <property type="entry name" value="RecF/RecN/SMC, N-terminal domain"/>
    <property type="match status" value="1"/>
</dbReference>
<evidence type="ECO:0000256" key="8">
    <source>
        <dbReference type="ARBA" id="ARBA00023125"/>
    </source>
</evidence>
<dbReference type="PROSITE" id="PS00617">
    <property type="entry name" value="RECF_1"/>
    <property type="match status" value="1"/>
</dbReference>
<dbReference type="InterPro" id="IPR018078">
    <property type="entry name" value="DNA-binding_RecF_CS"/>
</dbReference>
<gene>
    <name evidence="9 11" type="primary">recF</name>
    <name evidence="11" type="ORF">FM042_07145</name>
</gene>
<dbReference type="AlphaFoldDB" id="A0A552X2B6"/>
<evidence type="ECO:0000256" key="6">
    <source>
        <dbReference type="ARBA" id="ARBA00022741"/>
    </source>
</evidence>
<evidence type="ECO:0000313" key="11">
    <source>
        <dbReference type="EMBL" id="TRW48753.1"/>
    </source>
</evidence>
<name>A0A552X2B6_9GAMM</name>
<dbReference type="GO" id="GO:0003697">
    <property type="term" value="F:single-stranded DNA binding"/>
    <property type="evidence" value="ECO:0007669"/>
    <property type="project" value="UniProtKB-UniRule"/>
</dbReference>
<comment type="function">
    <text evidence="9">The RecF protein is involved in DNA metabolism; it is required for DNA replication and normal SOS inducibility. RecF binds preferentially to single-stranded, linear DNA. It also seems to bind ATP.</text>
</comment>
<keyword evidence="9" id="KW-0742">SOS response</keyword>
<dbReference type="Proteomes" id="UP000320359">
    <property type="component" value="Unassembled WGS sequence"/>
</dbReference>
<comment type="caution">
    <text evidence="11">The sequence shown here is derived from an EMBL/GenBank/DDBJ whole genome shotgun (WGS) entry which is preliminary data.</text>
</comment>
<dbReference type="InterPro" id="IPR042174">
    <property type="entry name" value="RecF_2"/>
</dbReference>
<organism evidence="11 12">
    <name type="scientific">Aliidiomarina halalkaliphila</name>
    <dbReference type="NCBI Taxonomy" id="2593535"/>
    <lineage>
        <taxon>Bacteria</taxon>
        <taxon>Pseudomonadati</taxon>
        <taxon>Pseudomonadota</taxon>
        <taxon>Gammaproteobacteria</taxon>
        <taxon>Alteromonadales</taxon>
        <taxon>Idiomarinaceae</taxon>
        <taxon>Aliidiomarina</taxon>
    </lineage>
</organism>
<proteinExistence type="inferred from homology"/>
<evidence type="ECO:0000256" key="4">
    <source>
        <dbReference type="ARBA" id="ARBA00022490"/>
    </source>
</evidence>
<dbReference type="Gene3D" id="3.40.50.300">
    <property type="entry name" value="P-loop containing nucleotide triphosphate hydrolases"/>
    <property type="match status" value="1"/>
</dbReference>
<dbReference type="EMBL" id="VJWL01000002">
    <property type="protein sequence ID" value="TRW48753.1"/>
    <property type="molecule type" value="Genomic_DNA"/>
</dbReference>
<comment type="subcellular location">
    <subcellularLocation>
        <location evidence="1 9">Cytoplasm</location>
    </subcellularLocation>
</comment>
<sequence>MHIHQLVIEHFRNIERAELTPCPGINVICGENGSGKTSLLEAIYSLGFGRSFRTHQVRQIVQDEAENYTLFARIQPSTEDNDLQYRVGFRRQRNGDTEIRLNGETEKRFSALARLIPVQLITPEGVELVTDGPRLRRQYMDWGLFHVEHSHYSDWLTFSRLLKQRNSLLKQKDFDQQGGAFWDQQLAEAGERVTKARAEYLDGLNTRLNQYCHQFLPQYHFEFRLMPGWNETQSLAEALADKLELDKRQGYTSVGPNKAEWQIRADGVDARERLSRGQLKLLVAALRLVQGADYQERRGQPCVFLVDDLPAELDQANQKRLCDALVASGSQVFVTTIDKQKLEDYFTNAETRLFHVEHGTIKVD</sequence>
<dbReference type="GO" id="GO:0005737">
    <property type="term" value="C:cytoplasm"/>
    <property type="evidence" value="ECO:0007669"/>
    <property type="project" value="UniProtKB-SubCell"/>
</dbReference>
<keyword evidence="7 9" id="KW-0067">ATP-binding</keyword>
<dbReference type="OrthoDB" id="9803889at2"/>
<keyword evidence="6 9" id="KW-0547">Nucleotide-binding</keyword>
<evidence type="ECO:0000313" key="12">
    <source>
        <dbReference type="Proteomes" id="UP000320359"/>
    </source>
</evidence>
<dbReference type="PANTHER" id="PTHR32182">
    <property type="entry name" value="DNA REPLICATION AND REPAIR PROTEIN RECF"/>
    <property type="match status" value="1"/>
</dbReference>
<evidence type="ECO:0000256" key="5">
    <source>
        <dbReference type="ARBA" id="ARBA00022705"/>
    </source>
</evidence>
<evidence type="ECO:0000256" key="2">
    <source>
        <dbReference type="ARBA" id="ARBA00008016"/>
    </source>
</evidence>
<protein>
    <recommendedName>
        <fullName evidence="3 9">DNA replication and repair protein RecF</fullName>
    </recommendedName>
</protein>
<dbReference type="InterPro" id="IPR027417">
    <property type="entry name" value="P-loop_NTPase"/>
</dbReference>
<feature type="domain" description="RecF/RecN/SMC N-terminal" evidence="10">
    <location>
        <begin position="3"/>
        <end position="361"/>
    </location>
</feature>
<keyword evidence="4 9" id="KW-0963">Cytoplasm</keyword>
<evidence type="ECO:0000256" key="9">
    <source>
        <dbReference type="HAMAP-Rule" id="MF_00365"/>
    </source>
</evidence>
<evidence type="ECO:0000256" key="7">
    <source>
        <dbReference type="ARBA" id="ARBA00022840"/>
    </source>
</evidence>
<accession>A0A552X2B6</accession>
<evidence type="ECO:0000256" key="1">
    <source>
        <dbReference type="ARBA" id="ARBA00004496"/>
    </source>
</evidence>